<evidence type="ECO:0000313" key="3">
    <source>
        <dbReference type="Proteomes" id="UP001161406"/>
    </source>
</evidence>
<accession>A0ABQ5UKV6</accession>
<keyword evidence="3" id="KW-1185">Reference proteome</keyword>
<name>A0ABQ5UKV6_9HYPH</name>
<gene>
    <name evidence="2" type="ORF">GCM10007913_44030</name>
</gene>
<dbReference type="EMBL" id="BSNG01000004">
    <property type="protein sequence ID" value="GLQ12470.1"/>
    <property type="molecule type" value="Genomic_DNA"/>
</dbReference>
<keyword evidence="1" id="KW-0732">Signal</keyword>
<feature type="chain" id="PRO_5046182550" description="TonB C-terminal domain-containing protein" evidence="1">
    <location>
        <begin position="20"/>
        <end position="128"/>
    </location>
</feature>
<dbReference type="Gene3D" id="3.30.1150.10">
    <property type="match status" value="1"/>
</dbReference>
<organism evidence="2 3">
    <name type="scientific">Devosia yakushimensis</name>
    <dbReference type="NCBI Taxonomy" id="470028"/>
    <lineage>
        <taxon>Bacteria</taxon>
        <taxon>Pseudomonadati</taxon>
        <taxon>Pseudomonadota</taxon>
        <taxon>Alphaproteobacteria</taxon>
        <taxon>Hyphomicrobiales</taxon>
        <taxon>Devosiaceae</taxon>
        <taxon>Devosia</taxon>
    </lineage>
</organism>
<sequence length="128" mass="13476">MRHAIPLALILLSTAPVYAQAPAPAPLPASAADRIAIGASVQRQLTECWLLPPGFDGFRVTVSLVFFGDGRIYGEPEVRVDGGKSSAKLQPLVESAVASIRRCAPFEGLTGLGAKPTERFAIDATFQG</sequence>
<feature type="signal peptide" evidence="1">
    <location>
        <begin position="1"/>
        <end position="19"/>
    </location>
</feature>
<dbReference type="Proteomes" id="UP001161406">
    <property type="component" value="Unassembled WGS sequence"/>
</dbReference>
<dbReference type="SUPFAM" id="SSF74653">
    <property type="entry name" value="TolA/TonB C-terminal domain"/>
    <property type="match status" value="1"/>
</dbReference>
<evidence type="ECO:0008006" key="4">
    <source>
        <dbReference type="Google" id="ProtNLM"/>
    </source>
</evidence>
<dbReference type="RefSeq" id="WP_284394470.1">
    <property type="nucleotide sequence ID" value="NZ_BSNG01000004.1"/>
</dbReference>
<evidence type="ECO:0000313" key="2">
    <source>
        <dbReference type="EMBL" id="GLQ12470.1"/>
    </source>
</evidence>
<reference evidence="2" key="1">
    <citation type="journal article" date="2014" name="Int. J. Syst. Evol. Microbiol.">
        <title>Complete genome of a new Firmicutes species belonging to the dominant human colonic microbiota ('Ruminococcus bicirculans') reveals two chromosomes and a selective capacity to utilize plant glucans.</title>
        <authorList>
            <consortium name="NISC Comparative Sequencing Program"/>
            <person name="Wegmann U."/>
            <person name="Louis P."/>
            <person name="Goesmann A."/>
            <person name="Henrissat B."/>
            <person name="Duncan S.H."/>
            <person name="Flint H.J."/>
        </authorList>
    </citation>
    <scope>NUCLEOTIDE SEQUENCE</scope>
    <source>
        <strain evidence="2">NBRC 103855</strain>
    </source>
</reference>
<proteinExistence type="predicted"/>
<reference evidence="2" key="2">
    <citation type="submission" date="2023-01" db="EMBL/GenBank/DDBJ databases">
        <title>Draft genome sequence of Devosia yakushimensis strain NBRC 103855.</title>
        <authorList>
            <person name="Sun Q."/>
            <person name="Mori K."/>
        </authorList>
    </citation>
    <scope>NUCLEOTIDE SEQUENCE</scope>
    <source>
        <strain evidence="2">NBRC 103855</strain>
    </source>
</reference>
<evidence type="ECO:0000256" key="1">
    <source>
        <dbReference type="SAM" id="SignalP"/>
    </source>
</evidence>
<comment type="caution">
    <text evidence="2">The sequence shown here is derived from an EMBL/GenBank/DDBJ whole genome shotgun (WGS) entry which is preliminary data.</text>
</comment>
<protein>
    <recommendedName>
        <fullName evidence="4">TonB C-terminal domain-containing protein</fullName>
    </recommendedName>
</protein>